<protein>
    <submittedName>
        <fullName evidence="2">Uncharacterized protein</fullName>
    </submittedName>
</protein>
<feature type="region of interest" description="Disordered" evidence="1">
    <location>
        <begin position="1"/>
        <end position="34"/>
    </location>
</feature>
<evidence type="ECO:0000313" key="3">
    <source>
        <dbReference type="Proteomes" id="UP000827986"/>
    </source>
</evidence>
<organism evidence="2 3">
    <name type="scientific">Mauremys mutica</name>
    <name type="common">yellowpond turtle</name>
    <dbReference type="NCBI Taxonomy" id="74926"/>
    <lineage>
        <taxon>Eukaryota</taxon>
        <taxon>Metazoa</taxon>
        <taxon>Chordata</taxon>
        <taxon>Craniata</taxon>
        <taxon>Vertebrata</taxon>
        <taxon>Euteleostomi</taxon>
        <taxon>Archelosauria</taxon>
        <taxon>Testudinata</taxon>
        <taxon>Testudines</taxon>
        <taxon>Cryptodira</taxon>
        <taxon>Durocryptodira</taxon>
        <taxon>Testudinoidea</taxon>
        <taxon>Geoemydidae</taxon>
        <taxon>Geoemydinae</taxon>
        <taxon>Mauremys</taxon>
    </lineage>
</organism>
<reference evidence="2" key="1">
    <citation type="submission" date="2021-09" db="EMBL/GenBank/DDBJ databases">
        <title>The genome of Mauremys mutica provides insights into the evolution of semi-aquatic lifestyle.</title>
        <authorList>
            <person name="Gong S."/>
            <person name="Gao Y."/>
        </authorList>
    </citation>
    <scope>NUCLEOTIDE SEQUENCE</scope>
    <source>
        <strain evidence="2">MM-2020</strain>
        <tissue evidence="2">Muscle</tissue>
    </source>
</reference>
<dbReference type="Proteomes" id="UP000827986">
    <property type="component" value="Unassembled WGS sequence"/>
</dbReference>
<accession>A0A9D3X1Z1</accession>
<evidence type="ECO:0000313" key="2">
    <source>
        <dbReference type="EMBL" id="KAH1171080.1"/>
    </source>
</evidence>
<name>A0A9D3X1Z1_9SAUR</name>
<sequence length="129" mass="13842">MGQPPHHTPHLFSEDEIPPHPPPTLPTLGEWGGQNPNPGLVHGPVLYKTLDLNFGDVQNPDLRFCELVSDSKCPLNRQLILPFAAKPLAGPSGSPALLRSDISIQVAVSGVGNGFRQYIPVYGAFSNIS</sequence>
<dbReference type="EMBL" id="JAHDVG010000483">
    <property type="protein sequence ID" value="KAH1171080.1"/>
    <property type="molecule type" value="Genomic_DNA"/>
</dbReference>
<proteinExistence type="predicted"/>
<evidence type="ECO:0000256" key="1">
    <source>
        <dbReference type="SAM" id="MobiDB-lite"/>
    </source>
</evidence>
<keyword evidence="3" id="KW-1185">Reference proteome</keyword>
<gene>
    <name evidence="2" type="ORF">KIL84_006698</name>
</gene>
<dbReference type="AlphaFoldDB" id="A0A9D3X1Z1"/>
<comment type="caution">
    <text evidence="2">The sequence shown here is derived from an EMBL/GenBank/DDBJ whole genome shotgun (WGS) entry which is preliminary data.</text>
</comment>